<reference evidence="1" key="1">
    <citation type="submission" date="2020-08" db="EMBL/GenBank/DDBJ databases">
        <title>Multicomponent nature underlies the extraordinary mechanical properties of spider dragline silk.</title>
        <authorList>
            <person name="Kono N."/>
            <person name="Nakamura H."/>
            <person name="Mori M."/>
            <person name="Yoshida Y."/>
            <person name="Ohtoshi R."/>
            <person name="Malay A.D."/>
            <person name="Moran D.A.P."/>
            <person name="Tomita M."/>
            <person name="Numata K."/>
            <person name="Arakawa K."/>
        </authorList>
    </citation>
    <scope>NUCLEOTIDE SEQUENCE</scope>
</reference>
<protein>
    <submittedName>
        <fullName evidence="1">Uncharacterized protein</fullName>
    </submittedName>
</protein>
<dbReference type="Proteomes" id="UP000887013">
    <property type="component" value="Unassembled WGS sequence"/>
</dbReference>
<comment type="caution">
    <text evidence="1">The sequence shown here is derived from an EMBL/GenBank/DDBJ whole genome shotgun (WGS) entry which is preliminary data.</text>
</comment>
<gene>
    <name evidence="1" type="ORF">NPIL_656081</name>
</gene>
<accession>A0A8X6U5A3</accession>
<evidence type="ECO:0000313" key="2">
    <source>
        <dbReference type="Proteomes" id="UP000887013"/>
    </source>
</evidence>
<name>A0A8X6U5A3_NEPPI</name>
<evidence type="ECO:0000313" key="1">
    <source>
        <dbReference type="EMBL" id="GFT79730.1"/>
    </source>
</evidence>
<dbReference type="EMBL" id="BMAW01022834">
    <property type="protein sequence ID" value="GFT79730.1"/>
    <property type="molecule type" value="Genomic_DNA"/>
</dbReference>
<sequence length="91" mass="10271">MANDLHLFDYVSVLIVNQDPGFHLVSAERGFLLEALSFFFRIPVHELVLLDYNSRDPIVRDVSDIVDGMVIRLEQAGVTIDPAIIRFSGIK</sequence>
<dbReference type="AlphaFoldDB" id="A0A8X6U5A3"/>
<proteinExistence type="predicted"/>
<keyword evidence="2" id="KW-1185">Reference proteome</keyword>
<organism evidence="1 2">
    <name type="scientific">Nephila pilipes</name>
    <name type="common">Giant wood spider</name>
    <name type="synonym">Nephila maculata</name>
    <dbReference type="NCBI Taxonomy" id="299642"/>
    <lineage>
        <taxon>Eukaryota</taxon>
        <taxon>Metazoa</taxon>
        <taxon>Ecdysozoa</taxon>
        <taxon>Arthropoda</taxon>
        <taxon>Chelicerata</taxon>
        <taxon>Arachnida</taxon>
        <taxon>Araneae</taxon>
        <taxon>Araneomorphae</taxon>
        <taxon>Entelegynae</taxon>
        <taxon>Araneoidea</taxon>
        <taxon>Nephilidae</taxon>
        <taxon>Nephila</taxon>
    </lineage>
</organism>